<name>S3ZTE6_9ACTN</name>
<gene>
    <name evidence="2" type="ORF">STRAU_0894</name>
</gene>
<keyword evidence="3" id="KW-1185">Reference proteome</keyword>
<dbReference type="RefSeq" id="WP_016639026.1">
    <property type="nucleotide sequence ID" value="NZ_AOPZ01000029.1"/>
</dbReference>
<dbReference type="Proteomes" id="UP000014629">
    <property type="component" value="Unassembled WGS sequence"/>
</dbReference>
<evidence type="ECO:0000259" key="1">
    <source>
        <dbReference type="Pfam" id="PF12680"/>
    </source>
</evidence>
<evidence type="ECO:0000313" key="2">
    <source>
        <dbReference type="EMBL" id="EPH46049.1"/>
    </source>
</evidence>
<reference evidence="2 3" key="1">
    <citation type="submission" date="2013-02" db="EMBL/GenBank/DDBJ databases">
        <title>Draft Genome Sequence of Streptomyces aurantiacus, Which Produces Setomimycin.</title>
        <authorList>
            <person name="Gruening B.A."/>
            <person name="Praeg A."/>
            <person name="Erxleben A."/>
            <person name="Guenther S."/>
            <person name="Mueller M."/>
        </authorList>
    </citation>
    <scope>NUCLEOTIDE SEQUENCE [LARGE SCALE GENOMIC DNA]</scope>
    <source>
        <strain evidence="2 3">JA 4570</strain>
    </source>
</reference>
<proteinExistence type="predicted"/>
<dbReference type="Gene3D" id="3.10.450.50">
    <property type="match status" value="1"/>
</dbReference>
<dbReference type="PATRIC" id="fig|1286094.4.peg.874"/>
<organism evidence="2 3">
    <name type="scientific">Streptomyces aurantiacus JA 4570</name>
    <dbReference type="NCBI Taxonomy" id="1286094"/>
    <lineage>
        <taxon>Bacteria</taxon>
        <taxon>Bacillati</taxon>
        <taxon>Actinomycetota</taxon>
        <taxon>Actinomycetes</taxon>
        <taxon>Kitasatosporales</taxon>
        <taxon>Streptomycetaceae</taxon>
        <taxon>Streptomyces</taxon>
        <taxon>Streptomyces aurantiacus group</taxon>
    </lineage>
</organism>
<accession>S3ZTE6</accession>
<protein>
    <recommendedName>
        <fullName evidence="1">SnoaL-like domain-containing protein</fullName>
    </recommendedName>
</protein>
<feature type="domain" description="SnoaL-like" evidence="1">
    <location>
        <begin position="19"/>
        <end position="124"/>
    </location>
</feature>
<dbReference type="AlphaFoldDB" id="S3ZTE6"/>
<dbReference type="InterPro" id="IPR037401">
    <property type="entry name" value="SnoaL-like"/>
</dbReference>
<dbReference type="InterPro" id="IPR032710">
    <property type="entry name" value="NTF2-like_dom_sf"/>
</dbReference>
<sequence length="143" mass="15714">MPTAASGPSGPSELFREGIRLLLAHDVAGWADLFAEDGVAEFPFAPEGYPRRLEGRAAIGAYLRGLGDHIEYRAFPSIEIHETTAPETIVVEMRATGRALATDAPFDMTYVVVITAEDGRFTRYRDYWNPLNIPDTLQEAVSA</sequence>
<comment type="caution">
    <text evidence="2">The sequence shown here is derived from an EMBL/GenBank/DDBJ whole genome shotgun (WGS) entry which is preliminary data.</text>
</comment>
<dbReference type="SUPFAM" id="SSF54427">
    <property type="entry name" value="NTF2-like"/>
    <property type="match status" value="1"/>
</dbReference>
<dbReference type="EMBL" id="AOPZ01000029">
    <property type="protein sequence ID" value="EPH46049.1"/>
    <property type="molecule type" value="Genomic_DNA"/>
</dbReference>
<dbReference type="CDD" id="cd00531">
    <property type="entry name" value="NTF2_like"/>
    <property type="match status" value="1"/>
</dbReference>
<dbReference type="OrthoDB" id="3681559at2"/>
<evidence type="ECO:0000313" key="3">
    <source>
        <dbReference type="Proteomes" id="UP000014629"/>
    </source>
</evidence>
<dbReference type="Pfam" id="PF12680">
    <property type="entry name" value="SnoaL_2"/>
    <property type="match status" value="1"/>
</dbReference>